<protein>
    <submittedName>
        <fullName evidence="1">Uncharacterized protein</fullName>
    </submittedName>
</protein>
<dbReference type="EMBL" id="VVXK01000026">
    <property type="protein sequence ID" value="KAA2366339.1"/>
    <property type="molecule type" value="Genomic_DNA"/>
</dbReference>
<sequence length="87" mass="9985">MLKEFIDALRRHGIAVFDLIQTGAGNHIFFARRNGHTWGIRISRERAARRYTVHIFSEESDIRGTYSCPPGLLLTTIELRFNDLATP</sequence>
<reference evidence="1 2" key="1">
    <citation type="journal article" date="2019" name="Nat. Med.">
        <title>A library of human gut bacterial isolates paired with longitudinal multiomics data enables mechanistic microbiome research.</title>
        <authorList>
            <person name="Poyet M."/>
            <person name="Groussin M."/>
            <person name="Gibbons S.M."/>
            <person name="Avila-Pacheco J."/>
            <person name="Jiang X."/>
            <person name="Kearney S.M."/>
            <person name="Perrotta A.R."/>
            <person name="Berdy B."/>
            <person name="Zhao S."/>
            <person name="Lieberman T.D."/>
            <person name="Swanson P.K."/>
            <person name="Smith M."/>
            <person name="Roesemann S."/>
            <person name="Alexander J.E."/>
            <person name="Rich S.A."/>
            <person name="Livny J."/>
            <person name="Vlamakis H."/>
            <person name="Clish C."/>
            <person name="Bullock K."/>
            <person name="Deik A."/>
            <person name="Scott J."/>
            <person name="Pierce K.A."/>
            <person name="Xavier R.J."/>
            <person name="Alm E.J."/>
        </authorList>
    </citation>
    <scope>NUCLEOTIDE SEQUENCE [LARGE SCALE GENOMIC DNA]</scope>
    <source>
        <strain evidence="1 2">BIOML-A2</strain>
    </source>
</reference>
<gene>
    <name evidence="1" type="ORF">F2Y13_13655</name>
</gene>
<evidence type="ECO:0000313" key="1">
    <source>
        <dbReference type="EMBL" id="KAA2366339.1"/>
    </source>
</evidence>
<dbReference type="AlphaFoldDB" id="A0A5B3FYW4"/>
<dbReference type="GeneID" id="59809124"/>
<organism evidence="1 2">
    <name type="scientific">Alistipes shahii</name>
    <dbReference type="NCBI Taxonomy" id="328814"/>
    <lineage>
        <taxon>Bacteria</taxon>
        <taxon>Pseudomonadati</taxon>
        <taxon>Bacteroidota</taxon>
        <taxon>Bacteroidia</taxon>
        <taxon>Bacteroidales</taxon>
        <taxon>Rikenellaceae</taxon>
        <taxon>Alistipes</taxon>
    </lineage>
</organism>
<dbReference type="RefSeq" id="WP_141417912.1">
    <property type="nucleotide sequence ID" value="NZ_CAUGOX010000003.1"/>
</dbReference>
<proteinExistence type="predicted"/>
<name>A0A5B3FYW4_9BACT</name>
<evidence type="ECO:0000313" key="2">
    <source>
        <dbReference type="Proteomes" id="UP000323567"/>
    </source>
</evidence>
<dbReference type="Proteomes" id="UP000323567">
    <property type="component" value="Unassembled WGS sequence"/>
</dbReference>
<comment type="caution">
    <text evidence="1">The sequence shown here is derived from an EMBL/GenBank/DDBJ whole genome shotgun (WGS) entry which is preliminary data.</text>
</comment>
<accession>A0A5B3FYW4</accession>